<protein>
    <submittedName>
        <fullName evidence="4">Two-component system nitrogen regulation response regulator GlnG</fullName>
    </submittedName>
</protein>
<dbReference type="InterPro" id="IPR001789">
    <property type="entry name" value="Sig_transdc_resp-reg_receiver"/>
</dbReference>
<comment type="caution">
    <text evidence="4">The sequence shown here is derived from an EMBL/GenBank/DDBJ whole genome shotgun (WGS) entry which is preliminary data.</text>
</comment>
<evidence type="ECO:0000259" key="3">
    <source>
        <dbReference type="PROSITE" id="PS50110"/>
    </source>
</evidence>
<feature type="modified residue" description="4-aspartylphosphate" evidence="2">
    <location>
        <position position="55"/>
    </location>
</feature>
<dbReference type="GO" id="GO:0000160">
    <property type="term" value="P:phosphorelay signal transduction system"/>
    <property type="evidence" value="ECO:0007669"/>
    <property type="project" value="InterPro"/>
</dbReference>
<reference evidence="4 5" key="1">
    <citation type="submission" date="2020-08" db="EMBL/GenBank/DDBJ databases">
        <title>Genomic Encyclopedia of Type Strains, Phase IV (KMG-V): Genome sequencing to study the core and pangenomes of soil and plant-associated prokaryotes.</title>
        <authorList>
            <person name="Whitman W."/>
        </authorList>
    </citation>
    <scope>NUCLEOTIDE SEQUENCE [LARGE SCALE GENOMIC DNA]</scope>
    <source>
        <strain evidence="4 5">S3M1</strain>
    </source>
</reference>
<dbReference type="PROSITE" id="PS50110">
    <property type="entry name" value="RESPONSE_REGULATORY"/>
    <property type="match status" value="1"/>
</dbReference>
<evidence type="ECO:0000313" key="4">
    <source>
        <dbReference type="EMBL" id="MBB5638253.1"/>
    </source>
</evidence>
<dbReference type="InterPro" id="IPR050595">
    <property type="entry name" value="Bact_response_regulator"/>
</dbReference>
<dbReference type="InterPro" id="IPR011006">
    <property type="entry name" value="CheY-like_superfamily"/>
</dbReference>
<dbReference type="AlphaFoldDB" id="A0A7W8ZQC1"/>
<keyword evidence="1 2" id="KW-0597">Phosphoprotein</keyword>
<organism evidence="4 5">
    <name type="scientific">Pedobacter cryoconitis</name>
    <dbReference type="NCBI Taxonomy" id="188932"/>
    <lineage>
        <taxon>Bacteria</taxon>
        <taxon>Pseudomonadati</taxon>
        <taxon>Bacteroidota</taxon>
        <taxon>Sphingobacteriia</taxon>
        <taxon>Sphingobacteriales</taxon>
        <taxon>Sphingobacteriaceae</taxon>
        <taxon>Pedobacter</taxon>
    </lineage>
</organism>
<sequence length="133" mass="15240">METETIIVQNTDVAILDVLTEALSSEGFNVYPVLNCDQDFIALIEHHRPHVVMLDYRLNGEVCKEICLKIKSVYPHLPVIALSCNYNIDKLYGENGFDNYIRKPFDLDLLYSILRKYIPGKELKKSAIAPTEH</sequence>
<dbReference type="PANTHER" id="PTHR44591:SF3">
    <property type="entry name" value="RESPONSE REGULATORY DOMAIN-CONTAINING PROTEIN"/>
    <property type="match status" value="1"/>
</dbReference>
<dbReference type="SMART" id="SM00448">
    <property type="entry name" value="REC"/>
    <property type="match status" value="1"/>
</dbReference>
<dbReference type="SUPFAM" id="SSF52172">
    <property type="entry name" value="CheY-like"/>
    <property type="match status" value="1"/>
</dbReference>
<accession>A0A7W8ZQC1</accession>
<dbReference type="PANTHER" id="PTHR44591">
    <property type="entry name" value="STRESS RESPONSE REGULATOR PROTEIN 1"/>
    <property type="match status" value="1"/>
</dbReference>
<dbReference type="Pfam" id="PF00072">
    <property type="entry name" value="Response_reg"/>
    <property type="match status" value="1"/>
</dbReference>
<feature type="domain" description="Response regulatory" evidence="3">
    <location>
        <begin position="5"/>
        <end position="118"/>
    </location>
</feature>
<evidence type="ECO:0000313" key="5">
    <source>
        <dbReference type="Proteomes" id="UP000537204"/>
    </source>
</evidence>
<dbReference type="RefSeq" id="WP_183884100.1">
    <property type="nucleotide sequence ID" value="NZ_JACHCE010000008.1"/>
</dbReference>
<dbReference type="EMBL" id="JACHCE010000008">
    <property type="protein sequence ID" value="MBB5638253.1"/>
    <property type="molecule type" value="Genomic_DNA"/>
</dbReference>
<evidence type="ECO:0000256" key="2">
    <source>
        <dbReference type="PROSITE-ProRule" id="PRU00169"/>
    </source>
</evidence>
<evidence type="ECO:0000256" key="1">
    <source>
        <dbReference type="ARBA" id="ARBA00022553"/>
    </source>
</evidence>
<dbReference type="Gene3D" id="3.40.50.2300">
    <property type="match status" value="1"/>
</dbReference>
<proteinExistence type="predicted"/>
<dbReference type="Proteomes" id="UP000537204">
    <property type="component" value="Unassembled WGS sequence"/>
</dbReference>
<gene>
    <name evidence="4" type="ORF">HDE68_004182</name>
</gene>
<name>A0A7W8ZQC1_9SPHI</name>